<accession>A0ABV1KEH3</accession>
<reference evidence="1 2" key="1">
    <citation type="submission" date="2024-03" db="EMBL/GenBank/DDBJ databases">
        <title>Draft genome sequence of Pseudonocardia nematodicida JCM 31783.</title>
        <authorList>
            <person name="Butdee W."/>
            <person name="Duangmal K."/>
        </authorList>
    </citation>
    <scope>NUCLEOTIDE SEQUENCE [LARGE SCALE GENOMIC DNA]</scope>
    <source>
        <strain evidence="1 2">JCM 31783</strain>
    </source>
</reference>
<evidence type="ECO:0000313" key="2">
    <source>
        <dbReference type="Proteomes" id="UP001494902"/>
    </source>
</evidence>
<dbReference type="Proteomes" id="UP001494902">
    <property type="component" value="Unassembled WGS sequence"/>
</dbReference>
<sequence>MSGSRRPRWWLPLVLVVVFLPLALVLLSQHEPLPSPEEGEGLVVAAAQRDGHPGSTAWCRVIGERDPSLGCRMRDADGRYGWGSVRVDETWVEGYRGRTPQDVVRTTVEFPVDAGGVAVLDAVVPDLGPGPTGSTTMAGVLMFALRAPLEAAGYDATLPGVRCPPVPEGGSVACTVAGIPATVTVTRGAGAEHRIHLTVTPRP</sequence>
<keyword evidence="2" id="KW-1185">Reference proteome</keyword>
<name>A0ABV1KEH3_9PSEU</name>
<evidence type="ECO:0008006" key="3">
    <source>
        <dbReference type="Google" id="ProtNLM"/>
    </source>
</evidence>
<protein>
    <recommendedName>
        <fullName evidence="3">DUF4333 domain-containing protein</fullName>
    </recommendedName>
</protein>
<evidence type="ECO:0000313" key="1">
    <source>
        <dbReference type="EMBL" id="MEQ3552274.1"/>
    </source>
</evidence>
<dbReference type="EMBL" id="JBEDNQ010000007">
    <property type="protein sequence ID" value="MEQ3552274.1"/>
    <property type="molecule type" value="Genomic_DNA"/>
</dbReference>
<proteinExistence type="predicted"/>
<gene>
    <name evidence="1" type="ORF">WIS52_17515</name>
</gene>
<organism evidence="1 2">
    <name type="scientific">Pseudonocardia nematodicida</name>
    <dbReference type="NCBI Taxonomy" id="1206997"/>
    <lineage>
        <taxon>Bacteria</taxon>
        <taxon>Bacillati</taxon>
        <taxon>Actinomycetota</taxon>
        <taxon>Actinomycetes</taxon>
        <taxon>Pseudonocardiales</taxon>
        <taxon>Pseudonocardiaceae</taxon>
        <taxon>Pseudonocardia</taxon>
    </lineage>
</organism>
<comment type="caution">
    <text evidence="1">The sequence shown here is derived from an EMBL/GenBank/DDBJ whole genome shotgun (WGS) entry which is preliminary data.</text>
</comment>
<dbReference type="RefSeq" id="WP_349299343.1">
    <property type="nucleotide sequence ID" value="NZ_JBEDNQ010000007.1"/>
</dbReference>